<evidence type="ECO:0000256" key="1">
    <source>
        <dbReference type="SAM" id="MobiDB-lite"/>
    </source>
</evidence>
<organism evidence="2 3">
    <name type="scientific">Pelobates cultripes</name>
    <name type="common">Western spadefoot toad</name>
    <dbReference type="NCBI Taxonomy" id="61616"/>
    <lineage>
        <taxon>Eukaryota</taxon>
        <taxon>Metazoa</taxon>
        <taxon>Chordata</taxon>
        <taxon>Craniata</taxon>
        <taxon>Vertebrata</taxon>
        <taxon>Euteleostomi</taxon>
        <taxon>Amphibia</taxon>
        <taxon>Batrachia</taxon>
        <taxon>Anura</taxon>
        <taxon>Pelobatoidea</taxon>
        <taxon>Pelobatidae</taxon>
        <taxon>Pelobates</taxon>
    </lineage>
</organism>
<accession>A0AAD1RUS7</accession>
<proteinExistence type="predicted"/>
<evidence type="ECO:0000313" key="2">
    <source>
        <dbReference type="EMBL" id="CAH2277657.1"/>
    </source>
</evidence>
<gene>
    <name evidence="2" type="ORF">PECUL_23A007978</name>
</gene>
<dbReference type="EMBL" id="OW240914">
    <property type="protein sequence ID" value="CAH2277657.1"/>
    <property type="molecule type" value="Genomic_DNA"/>
</dbReference>
<protein>
    <submittedName>
        <fullName evidence="2">Uncharacterized protein</fullName>
    </submittedName>
</protein>
<feature type="non-terminal residue" evidence="2">
    <location>
        <position position="1"/>
    </location>
</feature>
<dbReference type="Proteomes" id="UP001295444">
    <property type="component" value="Chromosome 03"/>
</dbReference>
<feature type="compositionally biased region" description="Basic and acidic residues" evidence="1">
    <location>
        <begin position="293"/>
        <end position="302"/>
    </location>
</feature>
<keyword evidence="3" id="KW-1185">Reference proteome</keyword>
<feature type="region of interest" description="Disordered" evidence="1">
    <location>
        <begin position="170"/>
        <end position="217"/>
    </location>
</feature>
<feature type="region of interest" description="Disordered" evidence="1">
    <location>
        <begin position="266"/>
        <end position="302"/>
    </location>
</feature>
<sequence>GLGLTITRRVCHELRTTAVDIDNINYNAIPKTHPAGYRNASNDRGELRSEPGDTRSGQRTDTAPMTCPPGKSHGGCKRPFLQPGAAGKPQNTHSPPPGPYGKYGNLTTPPRQPEQGPRGSPKMAAAQGKLQPQAGLGVQEWMISFNARFEAMCQDFWERLKRRPQVKLTPVASEPQNAPTAVKLMPNSGLTPQHDTLPPAPPASRGRENAGIHSCSSSKLRTQVVVAPHSCPYTSGYLCDPADPGAHNPGEGINEIQAEVPAQALGQRCREHGPRRPSSRQQDSAHTPCRRVTWRDEEGTED</sequence>
<dbReference type="AlphaFoldDB" id="A0AAD1RUS7"/>
<feature type="region of interest" description="Disordered" evidence="1">
    <location>
        <begin position="28"/>
        <end position="128"/>
    </location>
</feature>
<evidence type="ECO:0000313" key="3">
    <source>
        <dbReference type="Proteomes" id="UP001295444"/>
    </source>
</evidence>
<feature type="compositionally biased region" description="Basic and acidic residues" evidence="1">
    <location>
        <begin position="41"/>
        <end position="58"/>
    </location>
</feature>
<reference evidence="2" key="1">
    <citation type="submission" date="2022-03" db="EMBL/GenBank/DDBJ databases">
        <authorList>
            <person name="Alioto T."/>
            <person name="Alioto T."/>
            <person name="Gomez Garrido J."/>
        </authorList>
    </citation>
    <scope>NUCLEOTIDE SEQUENCE</scope>
</reference>
<name>A0AAD1RUS7_PELCU</name>